<feature type="region of interest" description="Disordered" evidence="1">
    <location>
        <begin position="84"/>
        <end position="253"/>
    </location>
</feature>
<keyword evidence="3" id="KW-0808">Transferase</keyword>
<feature type="domain" description="Protein kinase" evidence="2">
    <location>
        <begin position="355"/>
        <end position="683"/>
    </location>
</feature>
<gene>
    <name evidence="3" type="ORF">TGDOM2_252500</name>
</gene>
<dbReference type="EMBL" id="AHZU02001702">
    <property type="protein sequence ID" value="KFG29711.1"/>
    <property type="molecule type" value="Genomic_DNA"/>
</dbReference>
<dbReference type="EC" id="2.7.11.21" evidence="3"/>
<organism evidence="3 4">
    <name type="scientific">Toxoplasma gondii GAB2-2007-GAL-DOM2</name>
    <dbReference type="NCBI Taxonomy" id="1130820"/>
    <lineage>
        <taxon>Eukaryota</taxon>
        <taxon>Sar</taxon>
        <taxon>Alveolata</taxon>
        <taxon>Apicomplexa</taxon>
        <taxon>Conoidasida</taxon>
        <taxon>Coccidia</taxon>
        <taxon>Eucoccidiorida</taxon>
        <taxon>Eimeriorina</taxon>
        <taxon>Sarcocystidae</taxon>
        <taxon>Toxoplasma</taxon>
    </lineage>
</organism>
<dbReference type="VEuPathDB" id="ToxoDB:TGDOM2_252500"/>
<dbReference type="Gene3D" id="3.30.200.20">
    <property type="entry name" value="Phosphorylase Kinase, domain 1"/>
    <property type="match status" value="1"/>
</dbReference>
<dbReference type="InterPro" id="IPR027916">
    <property type="entry name" value="Kinase-like_dom_ROP"/>
</dbReference>
<dbReference type="Proteomes" id="UP000028837">
    <property type="component" value="Unassembled WGS sequence"/>
</dbReference>
<dbReference type="GO" id="GO:0005524">
    <property type="term" value="F:ATP binding"/>
    <property type="evidence" value="ECO:0007669"/>
    <property type="project" value="InterPro"/>
</dbReference>
<feature type="compositionally biased region" description="Polar residues" evidence="1">
    <location>
        <begin position="132"/>
        <end position="150"/>
    </location>
</feature>
<comment type="caution">
    <text evidence="3">The sequence shown here is derived from an EMBL/GenBank/DDBJ whole genome shotgun (WGS) entry which is preliminary data.</text>
</comment>
<keyword evidence="3" id="KW-0418">Kinase</keyword>
<dbReference type="PANTHER" id="PTHR24345">
    <property type="entry name" value="SERINE/THREONINE-PROTEIN KINASE PLK"/>
    <property type="match status" value="1"/>
</dbReference>
<dbReference type="GO" id="GO:0004672">
    <property type="term" value="F:protein kinase activity"/>
    <property type="evidence" value="ECO:0007669"/>
    <property type="project" value="InterPro"/>
</dbReference>
<accession>A0A086JC43</accession>
<name>A0A086JC43_TOXGO</name>
<dbReference type="PROSITE" id="PS50011">
    <property type="entry name" value="PROTEIN_KINASE_DOM"/>
    <property type="match status" value="1"/>
</dbReference>
<protein>
    <submittedName>
        <fullName evidence="3">Polo kinase</fullName>
        <ecNumber evidence="3">2.7.11.21</ecNumber>
    </submittedName>
</protein>
<dbReference type="Gene3D" id="1.10.510.10">
    <property type="entry name" value="Transferase(Phosphotransferase) domain 1"/>
    <property type="match status" value="1"/>
</dbReference>
<dbReference type="OrthoDB" id="447103at2759"/>
<reference evidence="3 4" key="1">
    <citation type="submission" date="2014-02" db="EMBL/GenBank/DDBJ databases">
        <authorList>
            <person name="Sibley D."/>
            <person name="Venepally P."/>
            <person name="Karamycheva S."/>
            <person name="Hadjithomas M."/>
            <person name="Khan A."/>
            <person name="Brunk B."/>
            <person name="Roos D."/>
            <person name="Caler E."/>
            <person name="Lorenzi H."/>
        </authorList>
    </citation>
    <scope>NUCLEOTIDE SEQUENCE [LARGE SCALE GENOMIC DNA]</scope>
    <source>
        <strain evidence="3 4">GAB2-2007-GAL-DOM2</strain>
    </source>
</reference>
<dbReference type="SMART" id="SM00220">
    <property type="entry name" value="S_TKc"/>
    <property type="match status" value="1"/>
</dbReference>
<evidence type="ECO:0000259" key="2">
    <source>
        <dbReference type="PROSITE" id="PS50011"/>
    </source>
</evidence>
<proteinExistence type="predicted"/>
<dbReference type="Pfam" id="PF14531">
    <property type="entry name" value="Kinase-like"/>
    <property type="match status" value="1"/>
</dbReference>
<sequence length="697" mass="77002">MRRSRSKYHVGTFVTGLAVQRLTLLGMYSAVWVTSAHSSPVNSATVSPSFFFLHSKPPHGFPPNERTTGESSGSNASIELMEMQPTQPESLSPTAMAARRPNVPPLPEASGLPSRLPPWQETPFSPGKGDTQDSAQVSTPSGTPRVQPISSPKREALFRMSPPPVPKRSLRRTLSQYFRARKHSGVPNPRASAQLPTVDREQAVNRPHRASRLMKSSPSSASHQAHGAAPHRRRAATSPQPRTGRDPAGPVDRTLRNWISDRLSRAYRHVRSRLRAGYARLLRQLHSMTEKIPTPPVQLPGQECVNVFGAHVARQVADWRQQMGRTSLEFAVDAAFPRDKDISFKSYISRKSVTLRMGKVLGGGARSIVVEVTRVDTGDRWALKAFLVPRDVIGSPGTPPPWDAISEEAHAIKLLPHTVPAVVYRNLRFLVPADVLIYEGDGMEKLWNRRGTGSNFYTTYLLFPIAQGSLLDAVRAMFRDARRGNAEVSDGEAARTLAANVSFSIQIIRLTALLHSHGVVHGDFQTKSFFLCQDGSLFLGRVRSLTRVGAPYRSPSSATDNPRCTPPEVLSPPENAAFTFSLNAWELGCILYQLWCEGLPFGLSPTPETPGKIVLPPVITSPYLQTKKRSGLAGTSTRPVKHLVFTGCVKNMPVEMRQLIRRLLQEDPHKRLLPTEILRDPVFQKLEEQSRSPDAQA</sequence>
<dbReference type="GO" id="GO:0005634">
    <property type="term" value="C:nucleus"/>
    <property type="evidence" value="ECO:0007669"/>
    <property type="project" value="TreeGrafter"/>
</dbReference>
<evidence type="ECO:0000256" key="1">
    <source>
        <dbReference type="SAM" id="MobiDB-lite"/>
    </source>
</evidence>
<feature type="compositionally biased region" description="Polar residues" evidence="1">
    <location>
        <begin position="84"/>
        <end position="93"/>
    </location>
</feature>
<evidence type="ECO:0000313" key="4">
    <source>
        <dbReference type="Proteomes" id="UP000028837"/>
    </source>
</evidence>
<dbReference type="InterPro" id="IPR011009">
    <property type="entry name" value="Kinase-like_dom_sf"/>
</dbReference>
<evidence type="ECO:0000313" key="3">
    <source>
        <dbReference type="EMBL" id="KFG29711.1"/>
    </source>
</evidence>
<dbReference type="InterPro" id="IPR000719">
    <property type="entry name" value="Prot_kinase_dom"/>
</dbReference>
<dbReference type="AlphaFoldDB" id="A0A086JC43"/>
<dbReference type="SUPFAM" id="SSF56112">
    <property type="entry name" value="Protein kinase-like (PK-like)"/>
    <property type="match status" value="1"/>
</dbReference>